<evidence type="ECO:0000313" key="3">
    <source>
        <dbReference type="Proteomes" id="UP000269721"/>
    </source>
</evidence>
<feature type="compositionally biased region" description="Basic and acidic residues" evidence="1">
    <location>
        <begin position="295"/>
        <end position="307"/>
    </location>
</feature>
<accession>A0A4P9W1Z8</accession>
<dbReference type="Proteomes" id="UP000269721">
    <property type="component" value="Unassembled WGS sequence"/>
</dbReference>
<sequence>MHMGSGDKSNHRRRRSCCRLCASSAMVRDGANVSTHPSLPPIPWSPVATAPALATAPRQDTHRHCSRQERRRVQDLAEVAAKTKHSTVTFSGAMDPRVAAPDSYKESPSTTNYRVPSIQLFPNPATPKPLPLPSPWTPSPPPQPPPPLPRNSRPRCRPRSHTDPRPQSPPSRQKVPRATSEAKSPALLDASRRAASAVCLRKFAVVMWDRRNVELRATSEWGLLRQVPAIADFRSKGPVHPAPRVRGFGPDGGTPKVPISGGARPAAPRTARGGGGGRGRGDRPTLTNGHHNPHQSRDPRALHDRPARIRPQARGPHPRDGGRRPPQAEREVLPPRVHRGLLLLLRA</sequence>
<feature type="compositionally biased region" description="Pro residues" evidence="1">
    <location>
        <begin position="124"/>
        <end position="149"/>
    </location>
</feature>
<reference evidence="3" key="1">
    <citation type="journal article" date="2018" name="Nat. Microbiol.">
        <title>Leveraging single-cell genomics to expand the fungal tree of life.</title>
        <authorList>
            <person name="Ahrendt S.R."/>
            <person name="Quandt C.A."/>
            <person name="Ciobanu D."/>
            <person name="Clum A."/>
            <person name="Salamov A."/>
            <person name="Andreopoulos B."/>
            <person name="Cheng J.F."/>
            <person name="Woyke T."/>
            <person name="Pelin A."/>
            <person name="Henrissat B."/>
            <person name="Reynolds N.K."/>
            <person name="Benny G.L."/>
            <person name="Smith M.E."/>
            <person name="James T.Y."/>
            <person name="Grigoriev I.V."/>
        </authorList>
    </citation>
    <scope>NUCLEOTIDE SEQUENCE [LARGE SCALE GENOMIC DNA]</scope>
</reference>
<protein>
    <submittedName>
        <fullName evidence="2">Uncharacterized protein</fullName>
    </submittedName>
</protein>
<feature type="compositionally biased region" description="Basic and acidic residues" evidence="1">
    <location>
        <begin position="317"/>
        <end position="333"/>
    </location>
</feature>
<feature type="region of interest" description="Disordered" evidence="1">
    <location>
        <begin position="234"/>
        <end position="347"/>
    </location>
</feature>
<evidence type="ECO:0000313" key="2">
    <source>
        <dbReference type="EMBL" id="RKO84788.1"/>
    </source>
</evidence>
<proteinExistence type="predicted"/>
<feature type="region of interest" description="Disordered" evidence="1">
    <location>
        <begin position="29"/>
        <end position="70"/>
    </location>
</feature>
<feature type="compositionally biased region" description="Basic and acidic residues" evidence="1">
    <location>
        <begin position="59"/>
        <end position="70"/>
    </location>
</feature>
<feature type="compositionally biased region" description="Low complexity" evidence="1">
    <location>
        <begin position="261"/>
        <end position="271"/>
    </location>
</feature>
<organism evidence="2 3">
    <name type="scientific">Blyttiomyces helicus</name>
    <dbReference type="NCBI Taxonomy" id="388810"/>
    <lineage>
        <taxon>Eukaryota</taxon>
        <taxon>Fungi</taxon>
        <taxon>Fungi incertae sedis</taxon>
        <taxon>Chytridiomycota</taxon>
        <taxon>Chytridiomycota incertae sedis</taxon>
        <taxon>Chytridiomycetes</taxon>
        <taxon>Chytridiomycetes incertae sedis</taxon>
        <taxon>Blyttiomyces</taxon>
    </lineage>
</organism>
<evidence type="ECO:0000256" key="1">
    <source>
        <dbReference type="SAM" id="MobiDB-lite"/>
    </source>
</evidence>
<gene>
    <name evidence="2" type="ORF">BDK51DRAFT_50493</name>
</gene>
<feature type="region of interest" description="Disordered" evidence="1">
    <location>
        <begin position="88"/>
        <end position="187"/>
    </location>
</feature>
<feature type="compositionally biased region" description="Low complexity" evidence="1">
    <location>
        <begin position="48"/>
        <end position="57"/>
    </location>
</feature>
<name>A0A4P9W1Z8_9FUNG</name>
<dbReference type="EMBL" id="KZ999735">
    <property type="protein sequence ID" value="RKO84788.1"/>
    <property type="molecule type" value="Genomic_DNA"/>
</dbReference>
<dbReference type="AlphaFoldDB" id="A0A4P9W1Z8"/>
<keyword evidence="3" id="KW-1185">Reference proteome</keyword>